<dbReference type="InterPro" id="IPR042220">
    <property type="entry name" value="NLRC4"/>
</dbReference>
<dbReference type="EMBL" id="IACK01154178">
    <property type="protein sequence ID" value="LAA92345.1"/>
    <property type="molecule type" value="Transcribed_RNA"/>
</dbReference>
<proteinExistence type="predicted"/>
<organism evidence="1">
    <name type="scientific">Micrurus lemniscatus lemniscatus</name>
    <dbReference type="NCBI Taxonomy" id="129467"/>
    <lineage>
        <taxon>Eukaryota</taxon>
        <taxon>Metazoa</taxon>
        <taxon>Chordata</taxon>
        <taxon>Craniata</taxon>
        <taxon>Vertebrata</taxon>
        <taxon>Euteleostomi</taxon>
        <taxon>Lepidosauria</taxon>
        <taxon>Squamata</taxon>
        <taxon>Bifurcata</taxon>
        <taxon>Unidentata</taxon>
        <taxon>Episquamata</taxon>
        <taxon>Toxicofera</taxon>
        <taxon>Serpentes</taxon>
        <taxon>Colubroidea</taxon>
        <taxon>Elapidae</taxon>
        <taxon>Elapinae</taxon>
        <taxon>Micrurus</taxon>
    </lineage>
</organism>
<protein>
    <submittedName>
        <fullName evidence="1">Uncharacterized protein</fullName>
    </submittedName>
</protein>
<dbReference type="SUPFAM" id="SSF52047">
    <property type="entry name" value="RNI-like"/>
    <property type="match status" value="1"/>
</dbReference>
<dbReference type="AlphaFoldDB" id="A0A2D4J774"/>
<accession>A0A2D4J774</accession>
<dbReference type="PANTHER" id="PTHR47688">
    <property type="entry name" value="NLR FAMILY CARD DOMAIN-CONTAINING PROTEIN 4"/>
    <property type="match status" value="1"/>
</dbReference>
<dbReference type="GO" id="GO:0016045">
    <property type="term" value="P:detection of bacterium"/>
    <property type="evidence" value="ECO:0007669"/>
    <property type="project" value="TreeGrafter"/>
</dbReference>
<dbReference type="GO" id="GO:0042742">
    <property type="term" value="P:defense response to bacterium"/>
    <property type="evidence" value="ECO:0007669"/>
    <property type="project" value="TreeGrafter"/>
</dbReference>
<name>A0A2D4J774_MICLE</name>
<dbReference type="Gene3D" id="3.80.10.10">
    <property type="entry name" value="Ribonuclease Inhibitor"/>
    <property type="match status" value="1"/>
</dbReference>
<dbReference type="InterPro" id="IPR032675">
    <property type="entry name" value="LRR_dom_sf"/>
</dbReference>
<dbReference type="PANTHER" id="PTHR47688:SF1">
    <property type="entry name" value="NLR FAMILY CARD DOMAIN-CONTAINING PROTEIN 4"/>
    <property type="match status" value="1"/>
</dbReference>
<reference evidence="1" key="1">
    <citation type="submission" date="2017-07" db="EMBL/GenBank/DDBJ databases">
        <authorList>
            <person name="Mikheyev A."/>
            <person name="Grau M."/>
        </authorList>
    </citation>
    <scope>NUCLEOTIDE SEQUENCE</scope>
    <source>
        <tissue evidence="1">Venom_gland</tissue>
    </source>
</reference>
<sequence length="240" mass="26910">MISIVKSISYLQELEEIYLVNCCISATAVEILVQNTCSLPKLSALDLSNNFLGNGGKEALCRLVESLNVLPKMKILMFPWVDEVSVCLVKLEELKRMPQLTKLGLKKWRTTNSEARILSTLFAKASLADLQHLDMAETSLTSEGWLTVLKALTDLKKLTFLDFSQEQGFTPSALLVLALARLINQLVSLQEIDLTGWQFDTHELQEINKAKESHRNELQVIVSSIKPLLDTTICSFSELQ</sequence>
<evidence type="ECO:0000313" key="1">
    <source>
        <dbReference type="EMBL" id="LAA92345.1"/>
    </source>
</evidence>
<reference evidence="1" key="2">
    <citation type="submission" date="2017-11" db="EMBL/GenBank/DDBJ databases">
        <title>Coralsnake Venomics: Analyses of Venom Gland Transcriptomes and Proteomes of Six Brazilian Taxa.</title>
        <authorList>
            <person name="Aird S.D."/>
            <person name="Jorge da Silva N."/>
            <person name="Qiu L."/>
            <person name="Villar-Briones A."/>
            <person name="Aparecida-Saddi V."/>
            <person name="Campos-Telles M.P."/>
            <person name="Grau M."/>
            <person name="Mikheyev A.S."/>
        </authorList>
    </citation>
    <scope>NUCLEOTIDE SEQUENCE</scope>
    <source>
        <tissue evidence="1">Venom_gland</tissue>
    </source>
</reference>
<dbReference type="FunFam" id="3.80.10.10:FF:000364">
    <property type="entry name" value="NLR family CARD domain containing 4"/>
    <property type="match status" value="1"/>
</dbReference>